<dbReference type="InterPro" id="IPR035901">
    <property type="entry name" value="GIY-YIG_endonuc_sf"/>
</dbReference>
<evidence type="ECO:0000256" key="8">
    <source>
        <dbReference type="HAMAP-Rule" id="MF_03100"/>
    </source>
</evidence>
<dbReference type="EC" id="3.1.-.-" evidence="8"/>
<sequence length="478" mass="53478">MGSGKGRFATQFVASAIEKRTSEEEMIVEAEEEEEEREEGKGFFACYLLASLSPRHKSRTYIGFTVNPRRRIRQHNGEIRCGAWRTKHGRPWEMVLCIYGFPSNVSALQFEWAWQHPKESLAVRKAASNFKSLSGIANKIKIAYTMLSLPAWENLNLTVNFFSTKYMKHTAGCPKLPKQMKTIFGTMDELPCYVKGLILDDNEENHDEDNLEEDSLSTSLAVSINHVETDVIHEERTARHGLGTWKHDDFRQSMELSDSPCMTDSPKASEESIDDGVGVENLMGMAFSNENNNEDSLSTSLAILVDDVEVDAIHVQRTAGLGLGTWKHDDFRQSMELTDSPCSIGSPKTTESIDEVGVANLDFGGIRKPMETTRSYCLIESPGPGQECSRTSWDRTELLCSEDPFDFLKQNNLESFRKSTPKSSNKKASPDSLPFSPESNVIDLLSPPNCLISCCSNKHKKTSVHIDIIDLTDSPISL</sequence>
<dbReference type="HAMAP" id="MF_03100">
    <property type="entry name" value="Endonuc_su_Slx1"/>
    <property type="match status" value="1"/>
</dbReference>
<comment type="function">
    <text evidence="8">Catalytic subunit of a heterodimeric structure-specific endonuclease that resolves DNA secondary structures generated during DNA repair and recombination. Has endonuclease activity towards branched DNA substrates, introducing single-strand cuts in duplex DNA close to junctions with ss-DNA.</text>
</comment>
<evidence type="ECO:0000256" key="3">
    <source>
        <dbReference type="ARBA" id="ARBA00022763"/>
    </source>
</evidence>
<reference evidence="11 12" key="1">
    <citation type="submission" date="2022-12" db="EMBL/GenBank/DDBJ databases">
        <title>Chromosome-scale assembly of the Ensete ventricosum genome.</title>
        <authorList>
            <person name="Dussert Y."/>
            <person name="Stocks J."/>
            <person name="Wendawek A."/>
            <person name="Woldeyes F."/>
            <person name="Nichols R.A."/>
            <person name="Borrell J.S."/>
        </authorList>
    </citation>
    <scope>NUCLEOTIDE SEQUENCE [LARGE SCALE GENOMIC DNA]</scope>
    <source>
        <strain evidence="12">cv. Maze</strain>
        <tissue evidence="11">Seeds</tissue>
    </source>
</reference>
<keyword evidence="5 8" id="KW-0233">DNA recombination</keyword>
<dbReference type="AlphaFoldDB" id="A0AAV8Q3K3"/>
<dbReference type="CDD" id="cd10455">
    <property type="entry name" value="GIY-YIG_SLX1"/>
    <property type="match status" value="1"/>
</dbReference>
<dbReference type="InterPro" id="IPR050381">
    <property type="entry name" value="SLX1_endonuclease"/>
</dbReference>
<evidence type="ECO:0000256" key="7">
    <source>
        <dbReference type="ARBA" id="ARBA00023242"/>
    </source>
</evidence>
<dbReference type="Proteomes" id="UP001222027">
    <property type="component" value="Unassembled WGS sequence"/>
</dbReference>
<comment type="similarity">
    <text evidence="8">Belongs to the SLX1 family.</text>
</comment>
<dbReference type="EMBL" id="JAQQAF010000009">
    <property type="protein sequence ID" value="KAJ8461084.1"/>
    <property type="molecule type" value="Genomic_DNA"/>
</dbReference>
<comment type="subunit">
    <text evidence="8">Forms a heterodimer with a member of the SLX4 family.</text>
</comment>
<keyword evidence="7 8" id="KW-0539">Nucleus</keyword>
<dbReference type="GO" id="GO:0033557">
    <property type="term" value="C:Slx1-Slx4 complex"/>
    <property type="evidence" value="ECO:0007669"/>
    <property type="project" value="UniProtKB-UniRule"/>
</dbReference>
<keyword evidence="4 8" id="KW-0378">Hydrolase</keyword>
<comment type="caution">
    <text evidence="8">Lacks conserved residue(s) required for the propagation of feature annotation.</text>
</comment>
<evidence type="ECO:0000256" key="9">
    <source>
        <dbReference type="SAM" id="MobiDB-lite"/>
    </source>
</evidence>
<feature type="domain" description="GIY-YIG" evidence="10">
    <location>
        <begin position="42"/>
        <end position="124"/>
    </location>
</feature>
<gene>
    <name evidence="11" type="ORF">OPV22_034010</name>
</gene>
<dbReference type="Gene3D" id="3.40.1440.10">
    <property type="entry name" value="GIY-YIG endonuclease"/>
    <property type="match status" value="1"/>
</dbReference>
<feature type="region of interest" description="Disordered" evidence="9">
    <location>
        <begin position="417"/>
        <end position="439"/>
    </location>
</feature>
<keyword evidence="2 8" id="KW-0255">Endonuclease</keyword>
<dbReference type="PROSITE" id="PS50164">
    <property type="entry name" value="GIY_YIG"/>
    <property type="match status" value="1"/>
</dbReference>
<dbReference type="InterPro" id="IPR000305">
    <property type="entry name" value="GIY-YIG_endonuc"/>
</dbReference>
<keyword evidence="6 8" id="KW-0234">DNA repair</keyword>
<protein>
    <recommendedName>
        <fullName evidence="8">Structure-specific endonuclease subunit SLX1 homolog</fullName>
        <ecNumber evidence="8">3.1.-.-</ecNumber>
    </recommendedName>
</protein>
<keyword evidence="12" id="KW-1185">Reference proteome</keyword>
<evidence type="ECO:0000256" key="6">
    <source>
        <dbReference type="ARBA" id="ARBA00023204"/>
    </source>
</evidence>
<dbReference type="Pfam" id="PF01541">
    <property type="entry name" value="GIY-YIG"/>
    <property type="match status" value="1"/>
</dbReference>
<comment type="caution">
    <text evidence="11">The sequence shown here is derived from an EMBL/GenBank/DDBJ whole genome shotgun (WGS) entry which is preliminary data.</text>
</comment>
<dbReference type="InterPro" id="IPR027520">
    <property type="entry name" value="Slx1"/>
</dbReference>
<evidence type="ECO:0000256" key="2">
    <source>
        <dbReference type="ARBA" id="ARBA00022759"/>
    </source>
</evidence>
<evidence type="ECO:0000313" key="11">
    <source>
        <dbReference type="EMBL" id="KAJ8461084.1"/>
    </source>
</evidence>
<comment type="subcellular location">
    <subcellularLocation>
        <location evidence="8">Nucleus</location>
    </subcellularLocation>
</comment>
<dbReference type="FunFam" id="3.40.1440.10:FF:000005">
    <property type="entry name" value="Structure-specific endonuclease subunit SLX1 homolog"/>
    <property type="match status" value="1"/>
</dbReference>
<proteinExistence type="inferred from homology"/>
<evidence type="ECO:0000259" key="10">
    <source>
        <dbReference type="PROSITE" id="PS50164"/>
    </source>
</evidence>
<dbReference type="GO" id="GO:0000724">
    <property type="term" value="P:double-strand break repair via homologous recombination"/>
    <property type="evidence" value="ECO:0007669"/>
    <property type="project" value="TreeGrafter"/>
</dbReference>
<dbReference type="PANTHER" id="PTHR20208">
    <property type="entry name" value="STRUCTURE-SPECIFIC ENDONUCLEASE SUBUNIT SLX1"/>
    <property type="match status" value="1"/>
</dbReference>
<evidence type="ECO:0000313" key="12">
    <source>
        <dbReference type="Proteomes" id="UP001222027"/>
    </source>
</evidence>
<dbReference type="PANTHER" id="PTHR20208:SF10">
    <property type="entry name" value="STRUCTURE-SPECIFIC ENDONUCLEASE SUBUNIT SLX1"/>
    <property type="match status" value="1"/>
</dbReference>
<keyword evidence="3 8" id="KW-0227">DNA damage</keyword>
<organism evidence="11 12">
    <name type="scientific">Ensete ventricosum</name>
    <name type="common">Abyssinian banana</name>
    <name type="synonym">Musa ensete</name>
    <dbReference type="NCBI Taxonomy" id="4639"/>
    <lineage>
        <taxon>Eukaryota</taxon>
        <taxon>Viridiplantae</taxon>
        <taxon>Streptophyta</taxon>
        <taxon>Embryophyta</taxon>
        <taxon>Tracheophyta</taxon>
        <taxon>Spermatophyta</taxon>
        <taxon>Magnoliopsida</taxon>
        <taxon>Liliopsida</taxon>
        <taxon>Zingiberales</taxon>
        <taxon>Musaceae</taxon>
        <taxon>Ensete</taxon>
    </lineage>
</organism>
<accession>A0AAV8Q3K3</accession>
<evidence type="ECO:0000256" key="1">
    <source>
        <dbReference type="ARBA" id="ARBA00022722"/>
    </source>
</evidence>
<dbReference type="GO" id="GO:0008821">
    <property type="term" value="F:crossover junction DNA endonuclease activity"/>
    <property type="evidence" value="ECO:0007669"/>
    <property type="project" value="TreeGrafter"/>
</dbReference>
<keyword evidence="1 8" id="KW-0540">Nuclease</keyword>
<evidence type="ECO:0000256" key="4">
    <source>
        <dbReference type="ARBA" id="ARBA00022801"/>
    </source>
</evidence>
<evidence type="ECO:0000256" key="5">
    <source>
        <dbReference type="ARBA" id="ARBA00023172"/>
    </source>
</evidence>
<name>A0AAV8Q3K3_ENSVE</name>
<comment type="cofactor">
    <cofactor evidence="8">
        <name>a divalent metal cation</name>
        <dbReference type="ChEBI" id="CHEBI:60240"/>
    </cofactor>
</comment>
<dbReference type="GO" id="GO:0017108">
    <property type="term" value="F:5'-flap endonuclease activity"/>
    <property type="evidence" value="ECO:0007669"/>
    <property type="project" value="InterPro"/>
</dbReference>